<protein>
    <submittedName>
        <fullName evidence="9">Type II secretion system F family protein</fullName>
    </submittedName>
</protein>
<comment type="similarity">
    <text evidence="2">Belongs to the GSP F family.</text>
</comment>
<evidence type="ECO:0000256" key="1">
    <source>
        <dbReference type="ARBA" id="ARBA00004651"/>
    </source>
</evidence>
<comment type="subcellular location">
    <subcellularLocation>
        <location evidence="1">Cell membrane</location>
        <topology evidence="1">Multi-pass membrane protein</topology>
    </subcellularLocation>
</comment>
<name>A0A5P3XFA8_PARBF</name>
<dbReference type="Gene3D" id="1.20.81.30">
    <property type="entry name" value="Type II secretion system (T2SS), domain F"/>
    <property type="match status" value="2"/>
</dbReference>
<dbReference type="InterPro" id="IPR018076">
    <property type="entry name" value="T2SS_GspF_dom"/>
</dbReference>
<dbReference type="Proteomes" id="UP000326961">
    <property type="component" value="Chromosome"/>
</dbReference>
<evidence type="ECO:0000256" key="2">
    <source>
        <dbReference type="ARBA" id="ARBA00005745"/>
    </source>
</evidence>
<dbReference type="PRINTS" id="PR00812">
    <property type="entry name" value="BCTERIALGSPF"/>
</dbReference>
<dbReference type="PANTHER" id="PTHR30012:SF0">
    <property type="entry name" value="TYPE II SECRETION SYSTEM PROTEIN F-RELATED"/>
    <property type="match status" value="1"/>
</dbReference>
<proteinExistence type="inferred from homology"/>
<evidence type="ECO:0000256" key="6">
    <source>
        <dbReference type="ARBA" id="ARBA00023136"/>
    </source>
</evidence>
<dbReference type="EMBL" id="CP032452">
    <property type="protein sequence ID" value="QEZ69016.1"/>
    <property type="molecule type" value="Genomic_DNA"/>
</dbReference>
<dbReference type="AlphaFoldDB" id="A0A5P3XFA8"/>
<reference evidence="9 10" key="1">
    <citation type="submission" date="2018-09" db="EMBL/GenBank/DDBJ databases">
        <title>A clostridial neurotoxin that targets Anopheles mosquitoes.</title>
        <authorList>
            <person name="Contreras E."/>
            <person name="Masuyer G."/>
            <person name="Qureshi N."/>
            <person name="Chawla S."/>
            <person name="Lim H.L."/>
            <person name="Chen J."/>
            <person name="Stenmark P."/>
            <person name="Gill S."/>
        </authorList>
    </citation>
    <scope>NUCLEOTIDE SEQUENCE [LARGE SCALE GENOMIC DNA]</scope>
    <source>
        <strain evidence="9 10">Cbm</strain>
    </source>
</reference>
<keyword evidence="4 7" id="KW-0812">Transmembrane</keyword>
<feature type="transmembrane region" description="Helical" evidence="7">
    <location>
        <begin position="155"/>
        <end position="179"/>
    </location>
</feature>
<evidence type="ECO:0000256" key="3">
    <source>
        <dbReference type="ARBA" id="ARBA00022475"/>
    </source>
</evidence>
<dbReference type="InterPro" id="IPR042094">
    <property type="entry name" value="T2SS_GspF_sf"/>
</dbReference>
<keyword evidence="6 7" id="KW-0472">Membrane</keyword>
<accession>A0A5P3XFA8</accession>
<evidence type="ECO:0000313" key="10">
    <source>
        <dbReference type="Proteomes" id="UP000326961"/>
    </source>
</evidence>
<feature type="domain" description="Type II secretion system protein GspF" evidence="8">
    <location>
        <begin position="62"/>
        <end position="182"/>
    </location>
</feature>
<evidence type="ECO:0000256" key="4">
    <source>
        <dbReference type="ARBA" id="ARBA00022692"/>
    </source>
</evidence>
<evidence type="ECO:0000256" key="7">
    <source>
        <dbReference type="SAM" id="Phobius"/>
    </source>
</evidence>
<gene>
    <name evidence="9" type="ORF">D4A35_08740</name>
</gene>
<keyword evidence="5 7" id="KW-1133">Transmembrane helix</keyword>
<dbReference type="InterPro" id="IPR003004">
    <property type="entry name" value="GspF/PilC"/>
</dbReference>
<evidence type="ECO:0000256" key="5">
    <source>
        <dbReference type="ARBA" id="ARBA00022989"/>
    </source>
</evidence>
<keyword evidence="3" id="KW-1003">Cell membrane</keyword>
<sequence length="394" mass="45137">MSLYECIVYDEQGNRSRKKLSFDSEKELKVYAIEKNLKIANIKLIKNKNNKSLRDKDLSVLCNQLGMLISSGCEITHSLNTIQLNCSKKLKPILKSINYNLQKGNPISLSFKNSAKFSKFFINMVKAGEVSGKLDEILMNLSDYYKKEYEFKRKLILAMVYPIALILTCICVILFTLIYTVPKFQQSFIGSESNLPLTTKVLINFSMNLRNHYKIIFLIVGAIIGLLIYMFKKEYKVRMYFDKKLFEFKLTRNIIQTIEVNKFIRCIYILISSGVQITKALDISCDVISNKYMSQKLNISKSLIQKGNSIAFSLDKSQVFPKIVISMIEVGEETGKMEHCLRNINTNYENNLDNLTSKIIKLIEPIIVLVLGLVIGTLLVFIMTPVFDAVTSFE</sequence>
<organism evidence="9 10">
    <name type="scientific">Paraclostridium bifermentans</name>
    <name type="common">Clostridium bifermentans</name>
    <dbReference type="NCBI Taxonomy" id="1490"/>
    <lineage>
        <taxon>Bacteria</taxon>
        <taxon>Bacillati</taxon>
        <taxon>Bacillota</taxon>
        <taxon>Clostridia</taxon>
        <taxon>Peptostreptococcales</taxon>
        <taxon>Peptostreptococcaceae</taxon>
        <taxon>Paraclostridium</taxon>
    </lineage>
</organism>
<feature type="domain" description="Type II secretion system protein GspF" evidence="8">
    <location>
        <begin position="263"/>
        <end position="385"/>
    </location>
</feature>
<evidence type="ECO:0000259" key="8">
    <source>
        <dbReference type="Pfam" id="PF00482"/>
    </source>
</evidence>
<dbReference type="Pfam" id="PF00482">
    <property type="entry name" value="T2SSF"/>
    <property type="match status" value="2"/>
</dbReference>
<dbReference type="PANTHER" id="PTHR30012">
    <property type="entry name" value="GENERAL SECRETION PATHWAY PROTEIN"/>
    <property type="match status" value="1"/>
</dbReference>
<dbReference type="RefSeq" id="WP_150886686.1">
    <property type="nucleotide sequence ID" value="NZ_CP032452.1"/>
</dbReference>
<dbReference type="GO" id="GO:0005886">
    <property type="term" value="C:plasma membrane"/>
    <property type="evidence" value="ECO:0007669"/>
    <property type="project" value="UniProtKB-SubCell"/>
</dbReference>
<evidence type="ECO:0000313" key="9">
    <source>
        <dbReference type="EMBL" id="QEZ69016.1"/>
    </source>
</evidence>
<feature type="transmembrane region" description="Helical" evidence="7">
    <location>
        <begin position="212"/>
        <end position="231"/>
    </location>
</feature>
<feature type="transmembrane region" description="Helical" evidence="7">
    <location>
        <begin position="366"/>
        <end position="387"/>
    </location>
</feature>